<dbReference type="PANTHER" id="PTHR43800">
    <property type="entry name" value="PEPTIDYL-LYSINE N-ACETYLTRANSFERASE YJAB"/>
    <property type="match status" value="1"/>
</dbReference>
<keyword evidence="5" id="KW-1185">Reference proteome</keyword>
<evidence type="ECO:0000313" key="4">
    <source>
        <dbReference type="EMBL" id="MDL2399062.1"/>
    </source>
</evidence>
<dbReference type="SUPFAM" id="SSF55729">
    <property type="entry name" value="Acyl-CoA N-acyltransferases (Nat)"/>
    <property type="match status" value="1"/>
</dbReference>
<name>A0ABT7JT41_9HYPH</name>
<keyword evidence="2" id="KW-0012">Acyltransferase</keyword>
<dbReference type="RefSeq" id="WP_285867985.1">
    <property type="nucleotide sequence ID" value="NZ_JARFYM010000005.1"/>
</dbReference>
<keyword evidence="1" id="KW-0808">Transferase</keyword>
<gene>
    <name evidence="4" type="ORF">PY649_09165</name>
</gene>
<dbReference type="Gene3D" id="3.40.630.30">
    <property type="match status" value="1"/>
</dbReference>
<dbReference type="PROSITE" id="PS51186">
    <property type="entry name" value="GNAT"/>
    <property type="match status" value="1"/>
</dbReference>
<organism evidence="4 5">
    <name type="scientific">Rhizobium mayense</name>
    <dbReference type="NCBI Taxonomy" id="1312184"/>
    <lineage>
        <taxon>Bacteria</taxon>
        <taxon>Pseudomonadati</taxon>
        <taxon>Pseudomonadota</taxon>
        <taxon>Alphaproteobacteria</taxon>
        <taxon>Hyphomicrobiales</taxon>
        <taxon>Rhizobiaceae</taxon>
        <taxon>Rhizobium/Agrobacterium group</taxon>
        <taxon>Rhizobium</taxon>
    </lineage>
</organism>
<dbReference type="Pfam" id="PF00583">
    <property type="entry name" value="Acetyltransf_1"/>
    <property type="match status" value="1"/>
</dbReference>
<dbReference type="Proteomes" id="UP001172645">
    <property type="component" value="Unassembled WGS sequence"/>
</dbReference>
<reference evidence="4" key="1">
    <citation type="submission" date="2023-06" db="EMBL/GenBank/DDBJ databases">
        <title>Phylogenetic Diversity of Rhizobium strains.</title>
        <authorList>
            <person name="Moura F.T."/>
            <person name="Helene L.C.F."/>
            <person name="Hungria M."/>
        </authorList>
    </citation>
    <scope>NUCLEOTIDE SEQUENCE</scope>
    <source>
        <strain evidence="4">CCGE526</strain>
    </source>
</reference>
<evidence type="ECO:0000313" key="5">
    <source>
        <dbReference type="Proteomes" id="UP001172645"/>
    </source>
</evidence>
<proteinExistence type="predicted"/>
<feature type="domain" description="N-acetyltransferase" evidence="3">
    <location>
        <begin position="8"/>
        <end position="149"/>
    </location>
</feature>
<dbReference type="InterPro" id="IPR016181">
    <property type="entry name" value="Acyl_CoA_acyltransferase"/>
</dbReference>
<dbReference type="PANTHER" id="PTHR43800:SF1">
    <property type="entry name" value="PEPTIDYL-LYSINE N-ACETYLTRANSFERASE YJAB"/>
    <property type="match status" value="1"/>
</dbReference>
<comment type="caution">
    <text evidence="4">The sequence shown here is derived from an EMBL/GenBank/DDBJ whole genome shotgun (WGS) entry which is preliminary data.</text>
</comment>
<dbReference type="EMBL" id="JARFYM010000005">
    <property type="protein sequence ID" value="MDL2399062.1"/>
    <property type="molecule type" value="Genomic_DNA"/>
</dbReference>
<protein>
    <submittedName>
        <fullName evidence="4">GNAT family N-acetyltransferase</fullName>
    </submittedName>
</protein>
<evidence type="ECO:0000259" key="3">
    <source>
        <dbReference type="PROSITE" id="PS51186"/>
    </source>
</evidence>
<evidence type="ECO:0000256" key="1">
    <source>
        <dbReference type="ARBA" id="ARBA00022679"/>
    </source>
</evidence>
<accession>A0ABT7JT41</accession>
<dbReference type="InterPro" id="IPR000182">
    <property type="entry name" value="GNAT_dom"/>
</dbReference>
<dbReference type="CDD" id="cd04301">
    <property type="entry name" value="NAT_SF"/>
    <property type="match status" value="1"/>
</dbReference>
<evidence type="ECO:0000256" key="2">
    <source>
        <dbReference type="ARBA" id="ARBA00023315"/>
    </source>
</evidence>
<sequence>MTSKSDLWTIRPACERDMDVLADIYLRVRRLTFLWVDPGEFHATDFVIHTQGERIFVCEDRNATIAGFLTLWEPDDFIHMLYILPEFQGCGAGKALLAALPEWPKRRYRLKCLVKNTRAIAFYRTLGFRIIGDGSSPEGDYKDMRLSGE</sequence>